<dbReference type="Proteomes" id="UP001057402">
    <property type="component" value="Chromosome 5"/>
</dbReference>
<proteinExistence type="predicted"/>
<keyword evidence="2" id="KW-1185">Reference proteome</keyword>
<evidence type="ECO:0000313" key="2">
    <source>
        <dbReference type="Proteomes" id="UP001057402"/>
    </source>
</evidence>
<accession>A0ACB9QWF3</accession>
<comment type="caution">
    <text evidence="1">The sequence shown here is derived from an EMBL/GenBank/DDBJ whole genome shotgun (WGS) entry which is preliminary data.</text>
</comment>
<evidence type="ECO:0000313" key="1">
    <source>
        <dbReference type="EMBL" id="KAI4369543.1"/>
    </source>
</evidence>
<gene>
    <name evidence="1" type="ORF">MLD38_017971</name>
</gene>
<dbReference type="EMBL" id="CM042884">
    <property type="protein sequence ID" value="KAI4369543.1"/>
    <property type="molecule type" value="Genomic_DNA"/>
</dbReference>
<protein>
    <submittedName>
        <fullName evidence="1">Uncharacterized protein</fullName>
    </submittedName>
</protein>
<name>A0ACB9QWF3_9MYRT</name>
<reference evidence="2" key="1">
    <citation type="journal article" date="2023" name="Front. Plant Sci.">
        <title>Chromosomal-level genome assembly of Melastoma candidum provides insights into trichome evolution.</title>
        <authorList>
            <person name="Zhong Y."/>
            <person name="Wu W."/>
            <person name="Sun C."/>
            <person name="Zou P."/>
            <person name="Liu Y."/>
            <person name="Dai S."/>
            <person name="Zhou R."/>
        </authorList>
    </citation>
    <scope>NUCLEOTIDE SEQUENCE [LARGE SCALE GENOMIC DNA]</scope>
</reference>
<organism evidence="1 2">
    <name type="scientific">Melastoma candidum</name>
    <dbReference type="NCBI Taxonomy" id="119954"/>
    <lineage>
        <taxon>Eukaryota</taxon>
        <taxon>Viridiplantae</taxon>
        <taxon>Streptophyta</taxon>
        <taxon>Embryophyta</taxon>
        <taxon>Tracheophyta</taxon>
        <taxon>Spermatophyta</taxon>
        <taxon>Magnoliopsida</taxon>
        <taxon>eudicotyledons</taxon>
        <taxon>Gunneridae</taxon>
        <taxon>Pentapetalae</taxon>
        <taxon>rosids</taxon>
        <taxon>malvids</taxon>
        <taxon>Myrtales</taxon>
        <taxon>Melastomataceae</taxon>
        <taxon>Melastomatoideae</taxon>
        <taxon>Melastomateae</taxon>
        <taxon>Melastoma</taxon>
    </lineage>
</organism>
<sequence>MPSYDVLNDLQQIRSQNWGFSNGLPCNGYQQGNLLPGNISSPLSLPVHQGLSSSQIGGQNRGGYVARKTIFAGEPVNARNIGQQHSYNVHSSVQVKLENLADTVSHSHGLIYQEQFGQEDLMSALLKQQQAAGPAESEFEFDGYSVDNIPV</sequence>